<evidence type="ECO:0000313" key="2">
    <source>
        <dbReference type="EMBL" id="KAI1894708.1"/>
    </source>
</evidence>
<dbReference type="Proteomes" id="UP000829720">
    <property type="component" value="Unassembled WGS sequence"/>
</dbReference>
<dbReference type="AlphaFoldDB" id="A0A8T3DI96"/>
<dbReference type="InterPro" id="IPR037690">
    <property type="entry name" value="FAM204A"/>
</dbReference>
<evidence type="ECO:0008006" key="4">
    <source>
        <dbReference type="Google" id="ProtNLM"/>
    </source>
</evidence>
<feature type="compositionally biased region" description="Basic and acidic residues" evidence="1">
    <location>
        <begin position="119"/>
        <end position="130"/>
    </location>
</feature>
<feature type="region of interest" description="Disordered" evidence="1">
    <location>
        <begin position="85"/>
        <end position="130"/>
    </location>
</feature>
<comment type="caution">
    <text evidence="2">The sequence shown here is derived from an EMBL/GenBank/DDBJ whole genome shotgun (WGS) entry which is preliminary data.</text>
</comment>
<keyword evidence="3" id="KW-1185">Reference proteome</keyword>
<dbReference type="PANTHER" id="PTHR14386">
    <property type="entry name" value="PROTEIN FAM204A"/>
    <property type="match status" value="1"/>
</dbReference>
<organism evidence="2 3">
    <name type="scientific">Albula goreensis</name>
    <dbReference type="NCBI Taxonomy" id="1534307"/>
    <lineage>
        <taxon>Eukaryota</taxon>
        <taxon>Metazoa</taxon>
        <taxon>Chordata</taxon>
        <taxon>Craniata</taxon>
        <taxon>Vertebrata</taxon>
        <taxon>Euteleostomi</taxon>
        <taxon>Actinopterygii</taxon>
        <taxon>Neopterygii</taxon>
        <taxon>Teleostei</taxon>
        <taxon>Albuliformes</taxon>
        <taxon>Albulidae</taxon>
        <taxon>Albula</taxon>
    </lineage>
</organism>
<evidence type="ECO:0000256" key="1">
    <source>
        <dbReference type="SAM" id="MobiDB-lite"/>
    </source>
</evidence>
<feature type="compositionally biased region" description="Polar residues" evidence="1">
    <location>
        <begin position="37"/>
        <end position="49"/>
    </location>
</feature>
<evidence type="ECO:0000313" key="3">
    <source>
        <dbReference type="Proteomes" id="UP000829720"/>
    </source>
</evidence>
<protein>
    <recommendedName>
        <fullName evidence="4">Protein FAM204A</fullName>
    </recommendedName>
</protein>
<feature type="compositionally biased region" description="Basic and acidic residues" evidence="1">
    <location>
        <begin position="85"/>
        <end position="97"/>
    </location>
</feature>
<dbReference type="PANTHER" id="PTHR14386:SF2">
    <property type="entry name" value="PROTEIN FAM204A"/>
    <property type="match status" value="1"/>
</dbReference>
<proteinExistence type="predicted"/>
<dbReference type="EMBL" id="JAERUA010000010">
    <property type="protein sequence ID" value="KAI1894708.1"/>
    <property type="molecule type" value="Genomic_DNA"/>
</dbReference>
<feature type="compositionally biased region" description="Basic residues" evidence="1">
    <location>
        <begin position="98"/>
        <end position="107"/>
    </location>
</feature>
<feature type="compositionally biased region" description="Acidic residues" evidence="1">
    <location>
        <begin position="14"/>
        <end position="24"/>
    </location>
</feature>
<accession>A0A8T3DI96</accession>
<feature type="region of interest" description="Disordered" evidence="1">
    <location>
        <begin position="1"/>
        <end position="49"/>
    </location>
</feature>
<dbReference type="OrthoDB" id="2418792at2759"/>
<name>A0A8T3DI96_9TELE</name>
<reference evidence="2" key="1">
    <citation type="submission" date="2021-01" db="EMBL/GenBank/DDBJ databases">
        <authorList>
            <person name="Zahm M."/>
            <person name="Roques C."/>
            <person name="Cabau C."/>
            <person name="Klopp C."/>
            <person name="Donnadieu C."/>
            <person name="Jouanno E."/>
            <person name="Lampietro C."/>
            <person name="Louis A."/>
            <person name="Herpin A."/>
            <person name="Echchiki A."/>
            <person name="Berthelot C."/>
            <person name="Parey E."/>
            <person name="Roest-Crollius H."/>
            <person name="Braasch I."/>
            <person name="Postlethwait J."/>
            <person name="Bobe J."/>
            <person name="Montfort J."/>
            <person name="Bouchez O."/>
            <person name="Begum T."/>
            <person name="Mejri S."/>
            <person name="Adams A."/>
            <person name="Chen W.-J."/>
            <person name="Guiguen Y."/>
        </authorList>
    </citation>
    <scope>NUCLEOTIDE SEQUENCE</scope>
    <source>
        <tissue evidence="2">Blood</tissue>
    </source>
</reference>
<gene>
    <name evidence="2" type="ORF">AGOR_G00118530</name>
</gene>
<sequence length="239" mass="27217">MYNDDPLLWGLNDSDLESSSDENDVTFKNGGPEETPSKTSGMNDETLSIHSEKKLDSQTVESHAADDCLPGVSPAMWQKFKELQKKNQEMRRMTQCKERRRRPKWHKKADETPSASGSNKDRERQAEREAHWNGLTQYFGVNDRFEAPACSRPLPKAGLEKSLDRAIAEGDYGKAEDLSDRLATRELAVKIAGAIDCRDFVKTKQQAEASREAQKRKKQVAWGFEAKKRWETKSNMGYM</sequence>